<sequence>MLMMFWDVKGEDTPSVECFVNEKRILRGRRDGQPVAKKLARCLCFYLSLPYYRCSMMVHCNMISDYLCKRLHFHNFPSEFHNCLISSRSQKYTEICGISKDETSKWRCWEFHFTSQA</sequence>
<dbReference type="AlphaFoldDB" id="A0A0M3I4U0"/>
<reference evidence="2" key="1">
    <citation type="submission" date="2017-02" db="UniProtKB">
        <authorList>
            <consortium name="WormBaseParasite"/>
        </authorList>
    </citation>
    <scope>IDENTIFICATION</scope>
</reference>
<keyword evidence="1" id="KW-1185">Reference proteome</keyword>
<proteinExistence type="predicted"/>
<dbReference type="WBParaSite" id="ALUE_0001185201-mRNA-1">
    <property type="protein sequence ID" value="ALUE_0001185201-mRNA-1"/>
    <property type="gene ID" value="ALUE_0001185201"/>
</dbReference>
<dbReference type="Proteomes" id="UP000036681">
    <property type="component" value="Unplaced"/>
</dbReference>
<name>A0A0M3I4U0_ASCLU</name>
<protein>
    <submittedName>
        <fullName evidence="2">Ovule protein</fullName>
    </submittedName>
</protein>
<evidence type="ECO:0000313" key="2">
    <source>
        <dbReference type="WBParaSite" id="ALUE_0001185201-mRNA-1"/>
    </source>
</evidence>
<evidence type="ECO:0000313" key="1">
    <source>
        <dbReference type="Proteomes" id="UP000036681"/>
    </source>
</evidence>
<accession>A0A0M3I4U0</accession>
<organism evidence="1 2">
    <name type="scientific">Ascaris lumbricoides</name>
    <name type="common">Giant roundworm</name>
    <dbReference type="NCBI Taxonomy" id="6252"/>
    <lineage>
        <taxon>Eukaryota</taxon>
        <taxon>Metazoa</taxon>
        <taxon>Ecdysozoa</taxon>
        <taxon>Nematoda</taxon>
        <taxon>Chromadorea</taxon>
        <taxon>Rhabditida</taxon>
        <taxon>Spirurina</taxon>
        <taxon>Ascaridomorpha</taxon>
        <taxon>Ascaridoidea</taxon>
        <taxon>Ascarididae</taxon>
        <taxon>Ascaris</taxon>
    </lineage>
</organism>